<evidence type="ECO:0000313" key="2">
    <source>
        <dbReference type="EMBL" id="KAL2518221.1"/>
    </source>
</evidence>
<proteinExistence type="predicted"/>
<feature type="region of interest" description="Disordered" evidence="1">
    <location>
        <begin position="149"/>
        <end position="199"/>
    </location>
</feature>
<gene>
    <name evidence="2" type="ORF">Adt_14468</name>
</gene>
<dbReference type="Proteomes" id="UP001604336">
    <property type="component" value="Unassembled WGS sequence"/>
</dbReference>
<dbReference type="AlphaFoldDB" id="A0ABD1TZQ5"/>
<sequence>MAPHLEWYNLIEAFCRVTDKHFENAVRLSSNQLTLSCRVVHNIIAHIIVPRKGLLDEVNHFNLFLLDAFLVRQKVDFPFIMLNHINTIHRAHRVMALPYSMIPTKIFCNFEISFLDEVLLYPKLIDTINIHTLKCMEIVTEDGQWVAKTKEFDTESGPSTLPFEDGEEMDKGDDKEDAPHPSHPHDIPSSHMPSSSTSSFSFTKDHYDLLNGRIDSLTSMVEGLQSLLQQVLAAAQQALNSRFDMVFLLPHPPDN</sequence>
<accession>A0ABD1TZQ5</accession>
<comment type="caution">
    <text evidence="2">The sequence shown here is derived from an EMBL/GenBank/DDBJ whole genome shotgun (WGS) entry which is preliminary data.</text>
</comment>
<evidence type="ECO:0000313" key="3">
    <source>
        <dbReference type="Proteomes" id="UP001604336"/>
    </source>
</evidence>
<feature type="compositionally biased region" description="Basic and acidic residues" evidence="1">
    <location>
        <begin position="172"/>
        <end position="188"/>
    </location>
</feature>
<evidence type="ECO:0000256" key="1">
    <source>
        <dbReference type="SAM" id="MobiDB-lite"/>
    </source>
</evidence>
<protein>
    <submittedName>
        <fullName evidence="2">Uncharacterized protein</fullName>
    </submittedName>
</protein>
<organism evidence="2 3">
    <name type="scientific">Abeliophyllum distichum</name>
    <dbReference type="NCBI Taxonomy" id="126358"/>
    <lineage>
        <taxon>Eukaryota</taxon>
        <taxon>Viridiplantae</taxon>
        <taxon>Streptophyta</taxon>
        <taxon>Embryophyta</taxon>
        <taxon>Tracheophyta</taxon>
        <taxon>Spermatophyta</taxon>
        <taxon>Magnoliopsida</taxon>
        <taxon>eudicotyledons</taxon>
        <taxon>Gunneridae</taxon>
        <taxon>Pentapetalae</taxon>
        <taxon>asterids</taxon>
        <taxon>lamiids</taxon>
        <taxon>Lamiales</taxon>
        <taxon>Oleaceae</taxon>
        <taxon>Forsythieae</taxon>
        <taxon>Abeliophyllum</taxon>
    </lineage>
</organism>
<reference evidence="3" key="1">
    <citation type="submission" date="2024-07" db="EMBL/GenBank/DDBJ databases">
        <title>Two chromosome-level genome assemblies of Korean endemic species Abeliophyllum distichum and Forsythia ovata (Oleaceae).</title>
        <authorList>
            <person name="Jang H."/>
        </authorList>
    </citation>
    <scope>NUCLEOTIDE SEQUENCE [LARGE SCALE GENOMIC DNA]</scope>
</reference>
<feature type="compositionally biased region" description="Low complexity" evidence="1">
    <location>
        <begin position="189"/>
        <end position="199"/>
    </location>
</feature>
<name>A0ABD1TZQ5_9LAMI</name>
<dbReference type="EMBL" id="JBFOLK010000004">
    <property type="protein sequence ID" value="KAL2518221.1"/>
    <property type="molecule type" value="Genomic_DNA"/>
</dbReference>
<keyword evidence="3" id="KW-1185">Reference proteome</keyword>